<keyword evidence="2" id="KW-0472">Membrane</keyword>
<dbReference type="InterPro" id="IPR010994">
    <property type="entry name" value="RuvA_2-like"/>
</dbReference>
<dbReference type="OrthoDB" id="1201035at2"/>
<feature type="transmembrane region" description="Helical" evidence="2">
    <location>
        <begin position="132"/>
        <end position="151"/>
    </location>
</feature>
<dbReference type="Pfam" id="PF12836">
    <property type="entry name" value="HHH_3"/>
    <property type="match status" value="1"/>
</dbReference>
<protein>
    <submittedName>
        <fullName evidence="3">DNA-binding protein</fullName>
    </submittedName>
</protein>
<dbReference type="GO" id="GO:0003677">
    <property type="term" value="F:DNA binding"/>
    <property type="evidence" value="ECO:0007669"/>
    <property type="project" value="UniProtKB-KW"/>
</dbReference>
<dbReference type="Proteomes" id="UP000218896">
    <property type="component" value="Unassembled WGS sequence"/>
</dbReference>
<feature type="transmembrane region" description="Helical" evidence="2">
    <location>
        <begin position="157"/>
        <end position="176"/>
    </location>
</feature>
<dbReference type="EMBL" id="NSKD01000009">
    <property type="protein sequence ID" value="PAU77689.1"/>
    <property type="molecule type" value="Genomic_DNA"/>
</dbReference>
<feature type="compositionally biased region" description="Polar residues" evidence="1">
    <location>
        <begin position="341"/>
        <end position="351"/>
    </location>
</feature>
<comment type="caution">
    <text evidence="3">The sequence shown here is derived from an EMBL/GenBank/DDBJ whole genome shotgun (WGS) entry which is preliminary data.</text>
</comment>
<reference evidence="3 4" key="1">
    <citation type="submission" date="2017-08" db="EMBL/GenBank/DDBJ databases">
        <title>Halovibrio sewagensis sp. nov., isolated from wastewater of high salinity.</title>
        <authorList>
            <person name="Dong X."/>
            <person name="Zhang G."/>
        </authorList>
    </citation>
    <scope>NUCLEOTIDE SEQUENCE [LARGE SCALE GENOMIC DNA]</scope>
    <source>
        <strain evidence="3 4">YL5-2</strain>
    </source>
</reference>
<keyword evidence="2" id="KW-1133">Transmembrane helix</keyword>
<accession>A0A2A2EZ95</accession>
<sequence length="426" mass="46355">MGLFNLGKKDDYGRQRRVEHRGRHLRASRTGGVALRAQAEAAGVNVTANTSTGFRVSGTPMINTQVALQNGRFVLRGRYREGPTKLNVSKTGATVSTRNALGSFNWIKPNRSSAKVAGVQVRGQNAAFLQMIYMLFVGLAMAVQVLIQALVVLFRLGVLLGGIVYRLALATPYAVAVTKRRFRNWRLARRVSQGMEGLEPPISAWTQEALIAGTALVLVAWGRERDPDEVAQAMQERVASNSETWPVLASATEDLVAVAARVQRLQDNDAEQRAEAPPMVMAALAQRMTEKAPEHTVSETILQADELALEDGDRTQRQEALIEIYADFAGIRFQEPEEVASATNATQSQPESAGGNRGPAPAAHGAYVALNTATEQELQNVPHLGPERARELITMRPITDLNQLTAINGIGATRLDDIRDYGVTLD</sequence>
<dbReference type="AlphaFoldDB" id="A0A2A2EZ95"/>
<dbReference type="Gene3D" id="1.10.150.320">
    <property type="entry name" value="Photosystem II 12 kDa extrinsic protein"/>
    <property type="match status" value="1"/>
</dbReference>
<keyword evidence="3" id="KW-0238">DNA-binding</keyword>
<dbReference type="SUPFAM" id="SSF47781">
    <property type="entry name" value="RuvA domain 2-like"/>
    <property type="match status" value="1"/>
</dbReference>
<keyword evidence="2" id="KW-0812">Transmembrane</keyword>
<feature type="region of interest" description="Disordered" evidence="1">
    <location>
        <begin position="338"/>
        <end position="363"/>
    </location>
</feature>
<evidence type="ECO:0000313" key="4">
    <source>
        <dbReference type="Proteomes" id="UP000218896"/>
    </source>
</evidence>
<dbReference type="RefSeq" id="WP_095618488.1">
    <property type="nucleotide sequence ID" value="NZ_NSKD01000009.1"/>
</dbReference>
<keyword evidence="4" id="KW-1185">Reference proteome</keyword>
<organism evidence="3 4">
    <name type="scientific">Halovibrio salipaludis</name>
    <dbReference type="NCBI Taxonomy" id="2032626"/>
    <lineage>
        <taxon>Bacteria</taxon>
        <taxon>Pseudomonadati</taxon>
        <taxon>Pseudomonadota</taxon>
        <taxon>Gammaproteobacteria</taxon>
        <taxon>Oceanospirillales</taxon>
        <taxon>Halomonadaceae</taxon>
        <taxon>Halovibrio</taxon>
    </lineage>
</organism>
<evidence type="ECO:0000256" key="1">
    <source>
        <dbReference type="SAM" id="MobiDB-lite"/>
    </source>
</evidence>
<gene>
    <name evidence="3" type="ORF">CK501_14610</name>
</gene>
<name>A0A2A2EZ95_9GAMM</name>
<evidence type="ECO:0000313" key="3">
    <source>
        <dbReference type="EMBL" id="PAU77689.1"/>
    </source>
</evidence>
<proteinExistence type="predicted"/>
<evidence type="ECO:0000256" key="2">
    <source>
        <dbReference type="SAM" id="Phobius"/>
    </source>
</evidence>